<organism evidence="21 22">
    <name type="scientific">Quillaja saponaria</name>
    <name type="common">Soap bark tree</name>
    <dbReference type="NCBI Taxonomy" id="32244"/>
    <lineage>
        <taxon>Eukaryota</taxon>
        <taxon>Viridiplantae</taxon>
        <taxon>Streptophyta</taxon>
        <taxon>Embryophyta</taxon>
        <taxon>Tracheophyta</taxon>
        <taxon>Spermatophyta</taxon>
        <taxon>Magnoliopsida</taxon>
        <taxon>eudicotyledons</taxon>
        <taxon>Gunneridae</taxon>
        <taxon>Pentapetalae</taxon>
        <taxon>rosids</taxon>
        <taxon>fabids</taxon>
        <taxon>Fabales</taxon>
        <taxon>Quillajaceae</taxon>
        <taxon>Quillaja</taxon>
    </lineage>
</organism>
<keyword evidence="11 18" id="KW-1133">Transmembrane helix</keyword>
<evidence type="ECO:0000313" key="21">
    <source>
        <dbReference type="EMBL" id="KAJ7946847.1"/>
    </source>
</evidence>
<dbReference type="GO" id="GO:0004674">
    <property type="term" value="F:protein serine/threonine kinase activity"/>
    <property type="evidence" value="ECO:0007669"/>
    <property type="project" value="UniProtKB-KW"/>
</dbReference>
<keyword evidence="7" id="KW-0677">Repeat</keyword>
<dbReference type="Gene3D" id="1.10.510.10">
    <property type="entry name" value="Transferase(Phosphotransferase) domain 1"/>
    <property type="match status" value="1"/>
</dbReference>
<dbReference type="FunFam" id="1.10.510.10:FF:001697">
    <property type="entry name" value="Uncharacterized protein"/>
    <property type="match status" value="1"/>
</dbReference>
<evidence type="ECO:0000256" key="10">
    <source>
        <dbReference type="ARBA" id="ARBA00022840"/>
    </source>
</evidence>
<keyword evidence="8" id="KW-0547">Nucleotide-binding</keyword>
<evidence type="ECO:0000256" key="5">
    <source>
        <dbReference type="ARBA" id="ARBA00022692"/>
    </source>
</evidence>
<dbReference type="Gene3D" id="3.30.430.20">
    <property type="entry name" value="Gnk2 domain, C-X8-C-X2-C motif"/>
    <property type="match status" value="2"/>
</dbReference>
<feature type="domain" description="Protein kinase" evidence="19">
    <location>
        <begin position="337"/>
        <end position="624"/>
    </location>
</feature>
<dbReference type="PROSITE" id="PS51473">
    <property type="entry name" value="GNK2"/>
    <property type="match status" value="2"/>
</dbReference>
<evidence type="ECO:0000259" key="19">
    <source>
        <dbReference type="PROSITE" id="PS50011"/>
    </source>
</evidence>
<proteinExistence type="predicted"/>
<dbReference type="InterPro" id="IPR008271">
    <property type="entry name" value="Ser/Thr_kinase_AS"/>
</dbReference>
<keyword evidence="13" id="KW-1015">Disulfide bond</keyword>
<evidence type="ECO:0000259" key="20">
    <source>
        <dbReference type="PROSITE" id="PS51473"/>
    </source>
</evidence>
<dbReference type="PROSITE" id="PS00108">
    <property type="entry name" value="PROTEIN_KINASE_ST"/>
    <property type="match status" value="1"/>
</dbReference>
<evidence type="ECO:0000256" key="6">
    <source>
        <dbReference type="ARBA" id="ARBA00022729"/>
    </source>
</evidence>
<evidence type="ECO:0000256" key="11">
    <source>
        <dbReference type="ARBA" id="ARBA00022989"/>
    </source>
</evidence>
<comment type="subcellular location">
    <subcellularLocation>
        <location evidence="1">Membrane</location>
        <topology evidence="1">Single-pass membrane protein</topology>
    </subcellularLocation>
</comment>
<gene>
    <name evidence="21" type="ORF">O6P43_031722</name>
</gene>
<keyword evidence="22" id="KW-1185">Reference proteome</keyword>
<evidence type="ECO:0000256" key="15">
    <source>
        <dbReference type="ARBA" id="ARBA00023180"/>
    </source>
</evidence>
<evidence type="ECO:0000256" key="8">
    <source>
        <dbReference type="ARBA" id="ARBA00022741"/>
    </source>
</evidence>
<evidence type="ECO:0000256" key="3">
    <source>
        <dbReference type="ARBA" id="ARBA00022527"/>
    </source>
</evidence>
<dbReference type="Proteomes" id="UP001163823">
    <property type="component" value="Chromosome 13"/>
</dbReference>
<name>A0AAD7KW15_QUISA</name>
<evidence type="ECO:0000313" key="22">
    <source>
        <dbReference type="Proteomes" id="UP001163823"/>
    </source>
</evidence>
<evidence type="ECO:0000256" key="18">
    <source>
        <dbReference type="SAM" id="Phobius"/>
    </source>
</evidence>
<dbReference type="SUPFAM" id="SSF56112">
    <property type="entry name" value="Protein kinase-like (PK-like)"/>
    <property type="match status" value="1"/>
</dbReference>
<evidence type="ECO:0000256" key="17">
    <source>
        <dbReference type="ARBA" id="ARBA00048679"/>
    </source>
</evidence>
<dbReference type="AlphaFoldDB" id="A0AAD7KW15"/>
<dbReference type="PROSITE" id="PS50011">
    <property type="entry name" value="PROTEIN_KINASE_DOM"/>
    <property type="match status" value="1"/>
</dbReference>
<comment type="catalytic activity">
    <reaction evidence="17">
        <text>L-seryl-[protein] + ATP = O-phospho-L-seryl-[protein] + ADP + H(+)</text>
        <dbReference type="Rhea" id="RHEA:17989"/>
        <dbReference type="Rhea" id="RHEA-COMP:9863"/>
        <dbReference type="Rhea" id="RHEA-COMP:11604"/>
        <dbReference type="ChEBI" id="CHEBI:15378"/>
        <dbReference type="ChEBI" id="CHEBI:29999"/>
        <dbReference type="ChEBI" id="CHEBI:30616"/>
        <dbReference type="ChEBI" id="CHEBI:83421"/>
        <dbReference type="ChEBI" id="CHEBI:456216"/>
        <dbReference type="EC" id="2.7.11.1"/>
    </reaction>
</comment>
<dbReference type="KEGG" id="qsa:O6P43_031722"/>
<evidence type="ECO:0000256" key="13">
    <source>
        <dbReference type="ARBA" id="ARBA00023157"/>
    </source>
</evidence>
<dbReference type="FunFam" id="3.30.430.20:FF:000009">
    <property type="entry name" value="Cysteine-rich receptor-like protein kinase 28"/>
    <property type="match status" value="1"/>
</dbReference>
<feature type="transmembrane region" description="Helical" evidence="18">
    <location>
        <begin position="256"/>
        <end position="276"/>
    </location>
</feature>
<dbReference type="InterPro" id="IPR001245">
    <property type="entry name" value="Ser-Thr/Tyr_kinase_cat_dom"/>
</dbReference>
<evidence type="ECO:0000256" key="4">
    <source>
        <dbReference type="ARBA" id="ARBA00022679"/>
    </source>
</evidence>
<dbReference type="CDD" id="cd14066">
    <property type="entry name" value="STKc_IRAK"/>
    <property type="match status" value="1"/>
</dbReference>
<dbReference type="PANTHER" id="PTHR27002">
    <property type="entry name" value="RECEPTOR-LIKE SERINE/THREONINE-PROTEIN KINASE SD1-8"/>
    <property type="match status" value="1"/>
</dbReference>
<feature type="domain" description="Gnk2-homologous" evidence="20">
    <location>
        <begin position="118"/>
        <end position="224"/>
    </location>
</feature>
<comment type="catalytic activity">
    <reaction evidence="16">
        <text>L-threonyl-[protein] + ATP = O-phospho-L-threonyl-[protein] + ADP + H(+)</text>
        <dbReference type="Rhea" id="RHEA:46608"/>
        <dbReference type="Rhea" id="RHEA-COMP:11060"/>
        <dbReference type="Rhea" id="RHEA-COMP:11605"/>
        <dbReference type="ChEBI" id="CHEBI:15378"/>
        <dbReference type="ChEBI" id="CHEBI:30013"/>
        <dbReference type="ChEBI" id="CHEBI:30616"/>
        <dbReference type="ChEBI" id="CHEBI:61977"/>
        <dbReference type="ChEBI" id="CHEBI:456216"/>
        <dbReference type="EC" id="2.7.11.1"/>
    </reaction>
</comment>
<keyword evidence="4" id="KW-0808">Transferase</keyword>
<dbReference type="GO" id="GO:0005524">
    <property type="term" value="F:ATP binding"/>
    <property type="evidence" value="ECO:0007669"/>
    <property type="project" value="UniProtKB-KW"/>
</dbReference>
<dbReference type="PANTHER" id="PTHR27002:SF804">
    <property type="entry name" value="OS02G0710500 PROTEIN"/>
    <property type="match status" value="1"/>
</dbReference>
<evidence type="ECO:0000256" key="14">
    <source>
        <dbReference type="ARBA" id="ARBA00023170"/>
    </source>
</evidence>
<dbReference type="FunFam" id="3.30.200.20:FF:000195">
    <property type="entry name" value="G-type lectin S-receptor-like serine/threonine-protein kinase"/>
    <property type="match status" value="1"/>
</dbReference>
<keyword evidence="10" id="KW-0067">ATP-binding</keyword>
<keyword evidence="9 21" id="KW-0418">Kinase</keyword>
<accession>A0AAD7KW15</accession>
<feature type="domain" description="Gnk2-homologous" evidence="20">
    <location>
        <begin position="11"/>
        <end position="112"/>
    </location>
</feature>
<dbReference type="Gene3D" id="3.30.200.20">
    <property type="entry name" value="Phosphorylase Kinase, domain 1"/>
    <property type="match status" value="1"/>
</dbReference>
<dbReference type="Pfam" id="PF07714">
    <property type="entry name" value="PK_Tyr_Ser-Thr"/>
    <property type="match status" value="1"/>
</dbReference>
<evidence type="ECO:0000256" key="1">
    <source>
        <dbReference type="ARBA" id="ARBA00004167"/>
    </source>
</evidence>
<dbReference type="InterPro" id="IPR002902">
    <property type="entry name" value="GNK2"/>
</dbReference>
<dbReference type="SMART" id="SM00220">
    <property type="entry name" value="S_TKc"/>
    <property type="match status" value="1"/>
</dbReference>
<dbReference type="InterPro" id="IPR038408">
    <property type="entry name" value="GNK2_sf"/>
</dbReference>
<keyword evidence="12 18" id="KW-0472">Membrane</keyword>
<evidence type="ECO:0000256" key="2">
    <source>
        <dbReference type="ARBA" id="ARBA00012513"/>
    </source>
</evidence>
<comment type="caution">
    <text evidence="21">The sequence shown here is derived from an EMBL/GenBank/DDBJ whole genome shotgun (WGS) entry which is preliminary data.</text>
</comment>
<keyword evidence="15" id="KW-0325">Glycoprotein</keyword>
<evidence type="ECO:0000256" key="7">
    <source>
        <dbReference type="ARBA" id="ARBA00022737"/>
    </source>
</evidence>
<protein>
    <recommendedName>
        <fullName evidence="2">non-specific serine/threonine protein kinase</fullName>
        <ecNumber evidence="2">2.7.11.1</ecNumber>
    </recommendedName>
</protein>
<dbReference type="EMBL" id="JARAOO010000013">
    <property type="protein sequence ID" value="KAJ7946847.1"/>
    <property type="molecule type" value="Genomic_DNA"/>
</dbReference>
<dbReference type="EC" id="2.7.11.1" evidence="2"/>
<keyword evidence="14 21" id="KW-0675">Receptor</keyword>
<evidence type="ECO:0000256" key="16">
    <source>
        <dbReference type="ARBA" id="ARBA00047899"/>
    </source>
</evidence>
<keyword evidence="5 18" id="KW-0812">Transmembrane</keyword>
<evidence type="ECO:0000256" key="9">
    <source>
        <dbReference type="ARBA" id="ARBA00022777"/>
    </source>
</evidence>
<dbReference type="InterPro" id="IPR000719">
    <property type="entry name" value="Prot_kinase_dom"/>
</dbReference>
<dbReference type="CDD" id="cd23509">
    <property type="entry name" value="Gnk2-like"/>
    <property type="match status" value="2"/>
</dbReference>
<evidence type="ECO:0000256" key="12">
    <source>
        <dbReference type="ARBA" id="ARBA00023136"/>
    </source>
</evidence>
<reference evidence="21" key="1">
    <citation type="journal article" date="2023" name="Science">
        <title>Elucidation of the pathway for biosynthesis of saponin adjuvants from the soapbark tree.</title>
        <authorList>
            <person name="Reed J."/>
            <person name="Orme A."/>
            <person name="El-Demerdash A."/>
            <person name="Owen C."/>
            <person name="Martin L.B.B."/>
            <person name="Misra R.C."/>
            <person name="Kikuchi S."/>
            <person name="Rejzek M."/>
            <person name="Martin A.C."/>
            <person name="Harkess A."/>
            <person name="Leebens-Mack J."/>
            <person name="Louveau T."/>
            <person name="Stephenson M.J."/>
            <person name="Osbourn A."/>
        </authorList>
    </citation>
    <scope>NUCLEOTIDE SEQUENCE</scope>
    <source>
        <strain evidence="21">S10</strain>
    </source>
</reference>
<dbReference type="Pfam" id="PF01657">
    <property type="entry name" value="Stress-antifung"/>
    <property type="match status" value="2"/>
</dbReference>
<dbReference type="InterPro" id="IPR011009">
    <property type="entry name" value="Kinase-like_dom_sf"/>
</dbReference>
<keyword evidence="3" id="KW-0723">Serine/threonine-protein kinase</keyword>
<dbReference type="GO" id="GO:0005886">
    <property type="term" value="C:plasma membrane"/>
    <property type="evidence" value="ECO:0007669"/>
    <property type="project" value="TreeGrafter"/>
</dbReference>
<keyword evidence="6" id="KW-0732">Signal</keyword>
<sequence length="640" mass="72119">MFINCINTQATYNGHSCLGPANATLGFVYRSNLTTLLNSLSSKATLNSFYTDSTTSNRRIYGLYLCRGDVLSETCQTCVNTASERIRQECKTDRKAIIWYDQCMLRYSDMNFIGETQTSPAFFMWNTGNRTSEPDGPDVDALSLMYPLIRDASNTGILFKADQLRVNRDEYRYGLVQCTRDISKSDCSICLGELLENIRNCCLGKRGWHISAPSCRVRYEYTLFYRQPLASSQPSALAPHPQPNDKGETGKNTAKIAIITFSSIAAVAALSTAVYFSCFARKRRRGGGETSHEILIHNLEGSRRRKSMEIDWHAGDQTSGEMQYFDLQTVKIATNNFADVNKLGEGGFGPVYKGKLSDGKEIAVKRLSMRSRQGLEEFKNEVTLIAKLQHRNLVRLLGCCLEGDEKLLVYEYLANTSLDAFLFDPKKSQVLDWTKRVNIVNGVARGLLYLHEDSRLKIIHRDMKASNILLDNEMNPKISDFGTARIFGGNQIEANTDRVVGTYGYMAPEYALQGLFSVKSDIYSFGVLMLEMISGKKNRHFYSPEHPESLVLQAWRQWKEGRTQELIDQDLVNRCPISEALRWIHIALLCTQEEPNDRPTMSSVVVMLRSKSMNLPQPSTSPFSLVKCLVDSSTSSSSKF</sequence>